<organism evidence="2 3">
    <name type="scientific">Carex littledalei</name>
    <dbReference type="NCBI Taxonomy" id="544730"/>
    <lineage>
        <taxon>Eukaryota</taxon>
        <taxon>Viridiplantae</taxon>
        <taxon>Streptophyta</taxon>
        <taxon>Embryophyta</taxon>
        <taxon>Tracheophyta</taxon>
        <taxon>Spermatophyta</taxon>
        <taxon>Magnoliopsida</taxon>
        <taxon>Liliopsida</taxon>
        <taxon>Poales</taxon>
        <taxon>Cyperaceae</taxon>
        <taxon>Cyperoideae</taxon>
        <taxon>Cariceae</taxon>
        <taxon>Carex</taxon>
        <taxon>Carex subgen. Euthyceras</taxon>
    </lineage>
</organism>
<dbReference type="InterPro" id="IPR005066">
    <property type="entry name" value="MoCF_OxRdtse_dimer"/>
</dbReference>
<gene>
    <name evidence="2" type="ORF">FCM35_KLT21000</name>
</gene>
<dbReference type="Pfam" id="PF03404">
    <property type="entry name" value="Mo-co_dimer"/>
    <property type="match status" value="1"/>
</dbReference>
<dbReference type="Proteomes" id="UP000623129">
    <property type="component" value="Unassembled WGS sequence"/>
</dbReference>
<comment type="caution">
    <text evidence="2">The sequence shown here is derived from an EMBL/GenBank/DDBJ whole genome shotgun (WGS) entry which is preliminary data.</text>
</comment>
<dbReference type="Gene3D" id="3.90.420.10">
    <property type="entry name" value="Oxidoreductase, molybdopterin-binding domain"/>
    <property type="match status" value="1"/>
</dbReference>
<evidence type="ECO:0000313" key="2">
    <source>
        <dbReference type="EMBL" id="KAF3334396.1"/>
    </source>
</evidence>
<name>A0A833R792_9POAL</name>
<dbReference type="InterPro" id="IPR036374">
    <property type="entry name" value="OxRdtase_Mopterin-bd_sf"/>
</dbReference>
<dbReference type="GO" id="GO:0005739">
    <property type="term" value="C:mitochondrion"/>
    <property type="evidence" value="ECO:0007669"/>
    <property type="project" value="TreeGrafter"/>
</dbReference>
<dbReference type="AlphaFoldDB" id="A0A833R792"/>
<sequence>MTSSGGRHVEFISVDQCKEENGGPYKASIPLHQATNPVADVLFAYEMNGKVDSSGNVQPEHVETIWNLRGILNSSWHHIRLQISP</sequence>
<dbReference type="PANTHER" id="PTHR19372:SF7">
    <property type="entry name" value="SULFITE OXIDASE, MITOCHONDRIAL"/>
    <property type="match status" value="1"/>
</dbReference>
<proteinExistence type="predicted"/>
<dbReference type="GO" id="GO:0043546">
    <property type="term" value="F:molybdopterin cofactor binding"/>
    <property type="evidence" value="ECO:0007669"/>
    <property type="project" value="TreeGrafter"/>
</dbReference>
<dbReference type="OrthoDB" id="1637546at2759"/>
<dbReference type="PANTHER" id="PTHR19372">
    <property type="entry name" value="SULFITE REDUCTASE"/>
    <property type="match status" value="1"/>
</dbReference>
<dbReference type="EMBL" id="SWLB01000009">
    <property type="protein sequence ID" value="KAF3334396.1"/>
    <property type="molecule type" value="Genomic_DNA"/>
</dbReference>
<dbReference type="GO" id="GO:0030151">
    <property type="term" value="F:molybdenum ion binding"/>
    <property type="evidence" value="ECO:0007669"/>
    <property type="project" value="InterPro"/>
</dbReference>
<dbReference type="GO" id="GO:0020037">
    <property type="term" value="F:heme binding"/>
    <property type="evidence" value="ECO:0007669"/>
    <property type="project" value="TreeGrafter"/>
</dbReference>
<reference evidence="2" key="1">
    <citation type="submission" date="2020-01" db="EMBL/GenBank/DDBJ databases">
        <title>Genome sequence of Kobresia littledalei, the first chromosome-level genome in the family Cyperaceae.</title>
        <authorList>
            <person name="Qu G."/>
        </authorList>
    </citation>
    <scope>NUCLEOTIDE SEQUENCE</scope>
    <source>
        <strain evidence="2">C.B.Clarke</strain>
        <tissue evidence="2">Leaf</tissue>
    </source>
</reference>
<keyword evidence="3" id="KW-1185">Reference proteome</keyword>
<feature type="domain" description="Moybdenum cofactor oxidoreductase dimerisation" evidence="1">
    <location>
        <begin position="50"/>
        <end position="82"/>
    </location>
</feature>
<dbReference type="SUPFAM" id="SSF56524">
    <property type="entry name" value="Oxidoreductase molybdopterin-binding domain"/>
    <property type="match status" value="1"/>
</dbReference>
<dbReference type="InterPro" id="IPR014756">
    <property type="entry name" value="Ig_E-set"/>
</dbReference>
<protein>
    <submittedName>
        <fullName evidence="2">Sulfite oxidase</fullName>
    </submittedName>
</protein>
<dbReference type="GO" id="GO:0008482">
    <property type="term" value="F:sulfite oxidase activity"/>
    <property type="evidence" value="ECO:0007669"/>
    <property type="project" value="TreeGrafter"/>
</dbReference>
<accession>A0A833R792</accession>
<evidence type="ECO:0000259" key="1">
    <source>
        <dbReference type="Pfam" id="PF03404"/>
    </source>
</evidence>
<evidence type="ECO:0000313" key="3">
    <source>
        <dbReference type="Proteomes" id="UP000623129"/>
    </source>
</evidence>
<dbReference type="SUPFAM" id="SSF81296">
    <property type="entry name" value="E set domains"/>
    <property type="match status" value="1"/>
</dbReference>
<dbReference type="GO" id="GO:0006790">
    <property type="term" value="P:sulfur compound metabolic process"/>
    <property type="evidence" value="ECO:0007669"/>
    <property type="project" value="TreeGrafter"/>
</dbReference>